<keyword evidence="3" id="KW-1185">Reference proteome</keyword>
<evidence type="ECO:0000313" key="3">
    <source>
        <dbReference type="Proteomes" id="UP001217089"/>
    </source>
</evidence>
<organism evidence="2 3">
    <name type="scientific">Tegillarca granosa</name>
    <name type="common">Malaysian cockle</name>
    <name type="synonym">Anadara granosa</name>
    <dbReference type="NCBI Taxonomy" id="220873"/>
    <lineage>
        <taxon>Eukaryota</taxon>
        <taxon>Metazoa</taxon>
        <taxon>Spiralia</taxon>
        <taxon>Lophotrochozoa</taxon>
        <taxon>Mollusca</taxon>
        <taxon>Bivalvia</taxon>
        <taxon>Autobranchia</taxon>
        <taxon>Pteriomorphia</taxon>
        <taxon>Arcoida</taxon>
        <taxon>Arcoidea</taxon>
        <taxon>Arcidae</taxon>
        <taxon>Tegillarca</taxon>
    </lineage>
</organism>
<name>A0ABQ9FR12_TEGGR</name>
<reference evidence="2 3" key="1">
    <citation type="submission" date="2022-12" db="EMBL/GenBank/DDBJ databases">
        <title>Chromosome-level genome of Tegillarca granosa.</title>
        <authorList>
            <person name="Kim J."/>
        </authorList>
    </citation>
    <scope>NUCLEOTIDE SEQUENCE [LARGE SCALE GENOMIC DNA]</scope>
    <source>
        <strain evidence="2">Teg-2019</strain>
        <tissue evidence="2">Adductor muscle</tissue>
    </source>
</reference>
<sequence length="118" mass="13182">MFDAIRPSPGCPLETFHSQILETDKLAFFIRAGNIQSYEQSSQQAKPGEAYGYCNSSPNPVAAAVTTNGNFSKISEKISDRLYKLEKSITKSINFHPKMFCLEWKWACKAKLQLANGT</sequence>
<accession>A0ABQ9FR12</accession>
<evidence type="ECO:0000313" key="1">
    <source>
        <dbReference type="EMBL" id="KAJ8300934.1"/>
    </source>
</evidence>
<dbReference type="Proteomes" id="UP001217089">
    <property type="component" value="Unassembled WGS sequence"/>
</dbReference>
<evidence type="ECO:0000313" key="2">
    <source>
        <dbReference type="EMBL" id="KAJ8319698.1"/>
    </source>
</evidence>
<dbReference type="EMBL" id="JARBDR010000154">
    <property type="protein sequence ID" value="KAJ8319698.1"/>
    <property type="molecule type" value="Genomic_DNA"/>
</dbReference>
<comment type="caution">
    <text evidence="2">The sequence shown here is derived from an EMBL/GenBank/DDBJ whole genome shotgun (WGS) entry which is preliminary data.</text>
</comment>
<protein>
    <submittedName>
        <fullName evidence="2">Uncharacterized protein</fullName>
    </submittedName>
</protein>
<proteinExistence type="predicted"/>
<dbReference type="EMBL" id="JARBDR010000919">
    <property type="protein sequence ID" value="KAJ8300934.1"/>
    <property type="molecule type" value="Genomic_DNA"/>
</dbReference>
<gene>
    <name evidence="2" type="ORF">KUTeg_002741</name>
    <name evidence="1" type="ORF">KUTeg_022453</name>
</gene>